<evidence type="ECO:0000256" key="6">
    <source>
        <dbReference type="ARBA" id="ARBA00023033"/>
    </source>
</evidence>
<dbReference type="PRINTS" id="PR00463">
    <property type="entry name" value="EP450I"/>
</dbReference>
<protein>
    <submittedName>
        <fullName evidence="9">Cytochrome P450</fullName>
    </submittedName>
</protein>
<gene>
    <name evidence="9" type="ORF">NIES2119_27395</name>
</gene>
<evidence type="ECO:0000256" key="5">
    <source>
        <dbReference type="ARBA" id="ARBA00023004"/>
    </source>
</evidence>
<dbReference type="GO" id="GO:0004497">
    <property type="term" value="F:monooxygenase activity"/>
    <property type="evidence" value="ECO:0007669"/>
    <property type="project" value="UniProtKB-KW"/>
</dbReference>
<evidence type="ECO:0000256" key="3">
    <source>
        <dbReference type="ARBA" id="ARBA00022723"/>
    </source>
</evidence>
<sequence>MKLPDGPQTPVWLETLQFVLRPIEYLEARQKRYGDAFTIGRNTDSPVVYLSHPQAIEEIFTANPNLFEVGHAQKPVVQPLFGERSLALLDGEPHQRYRRLLMPPFHGERMKAYGQIICDITRQVINEWTIGKSFSVRSAMEEISLRAILQTVFGLYKGQRYDLLRQQLILYLNAIGSATTASFLFFPMLRQDLGSISPWGKFIRLKQSIDRLLTSEIQERQQSIDSERTDVLSLLLNAKDEAGQPMTDVELRSQLLTLLVAGYETTATALTWALYWIHYLPEVKSKLYSEMNTITSDTNPSEIAKLPYLSAVCTETLRLYPVILATPNRKLNSSFHLMEYQFKPGNILIPCIYLTHQREDLYPEPKRFKPERFLEGQFSPYEYLPFGGGNRSCIGMAFAMFEMKLVLATILHEKQLILAKQYPIKPVRRGLTIAPPTSLQMLVKN</sequence>
<dbReference type="Gene3D" id="1.10.630.10">
    <property type="entry name" value="Cytochrome P450"/>
    <property type="match status" value="1"/>
</dbReference>
<organism evidence="9 10">
    <name type="scientific">[Phormidium ambiguum] IAM M-71</name>
    <dbReference type="NCBI Taxonomy" id="454136"/>
    <lineage>
        <taxon>Bacteria</taxon>
        <taxon>Bacillati</taxon>
        <taxon>Cyanobacteriota</taxon>
        <taxon>Cyanophyceae</taxon>
        <taxon>Oscillatoriophycideae</taxon>
        <taxon>Aerosakkonematales</taxon>
        <taxon>Aerosakkonemataceae</taxon>
        <taxon>Floridanema</taxon>
    </lineage>
</organism>
<dbReference type="InterPro" id="IPR001128">
    <property type="entry name" value="Cyt_P450"/>
</dbReference>
<evidence type="ECO:0000256" key="4">
    <source>
        <dbReference type="ARBA" id="ARBA00023002"/>
    </source>
</evidence>
<dbReference type="RefSeq" id="WP_073596665.1">
    <property type="nucleotide sequence ID" value="NZ_MRCE01000044.1"/>
</dbReference>
<dbReference type="PANTHER" id="PTHR24291:SF50">
    <property type="entry name" value="BIFUNCTIONAL ALBAFLAVENONE MONOOXYGENASE_TERPENE SYNTHASE"/>
    <property type="match status" value="1"/>
</dbReference>
<reference evidence="9 10" key="1">
    <citation type="submission" date="2016-11" db="EMBL/GenBank/DDBJ databases">
        <title>Draft Genome Sequences of Nine Cyanobacterial Strains from Diverse Habitats.</title>
        <authorList>
            <person name="Zhu T."/>
            <person name="Hou S."/>
            <person name="Lu X."/>
            <person name="Hess W.R."/>
        </authorList>
    </citation>
    <scope>NUCLEOTIDE SEQUENCE [LARGE SCALE GENOMIC DNA]</scope>
    <source>
        <strain evidence="9 10">IAM M-71</strain>
    </source>
</reference>
<dbReference type="GO" id="GO:0005506">
    <property type="term" value="F:iron ion binding"/>
    <property type="evidence" value="ECO:0007669"/>
    <property type="project" value="InterPro"/>
</dbReference>
<evidence type="ECO:0000256" key="7">
    <source>
        <dbReference type="PIRSR" id="PIRSR602401-1"/>
    </source>
</evidence>
<dbReference type="GO" id="GO:0016705">
    <property type="term" value="F:oxidoreductase activity, acting on paired donors, with incorporation or reduction of molecular oxygen"/>
    <property type="evidence" value="ECO:0007669"/>
    <property type="project" value="InterPro"/>
</dbReference>
<dbReference type="PROSITE" id="PS00086">
    <property type="entry name" value="CYTOCHROME_P450"/>
    <property type="match status" value="1"/>
</dbReference>
<name>A0A1U7I6I2_9CYAN</name>
<keyword evidence="5 7" id="KW-0408">Iron</keyword>
<keyword evidence="4 8" id="KW-0560">Oxidoreductase</keyword>
<comment type="similarity">
    <text evidence="1 8">Belongs to the cytochrome P450 family.</text>
</comment>
<dbReference type="InterPro" id="IPR002401">
    <property type="entry name" value="Cyt_P450_E_grp-I"/>
</dbReference>
<feature type="binding site" description="axial binding residue" evidence="7">
    <location>
        <position position="393"/>
    </location>
    <ligand>
        <name>heme</name>
        <dbReference type="ChEBI" id="CHEBI:30413"/>
    </ligand>
    <ligandPart>
        <name>Fe</name>
        <dbReference type="ChEBI" id="CHEBI:18248"/>
    </ligandPart>
</feature>
<dbReference type="CDD" id="cd11053">
    <property type="entry name" value="CYP110-like"/>
    <property type="match status" value="1"/>
</dbReference>
<dbReference type="Proteomes" id="UP000185860">
    <property type="component" value="Unassembled WGS sequence"/>
</dbReference>
<keyword evidence="2 7" id="KW-0349">Heme</keyword>
<dbReference type="PRINTS" id="PR00385">
    <property type="entry name" value="P450"/>
</dbReference>
<evidence type="ECO:0000256" key="2">
    <source>
        <dbReference type="ARBA" id="ARBA00022617"/>
    </source>
</evidence>
<keyword evidence="3 7" id="KW-0479">Metal-binding</keyword>
<evidence type="ECO:0000313" key="10">
    <source>
        <dbReference type="Proteomes" id="UP000185860"/>
    </source>
</evidence>
<proteinExistence type="inferred from homology"/>
<dbReference type="Pfam" id="PF00067">
    <property type="entry name" value="p450"/>
    <property type="match status" value="1"/>
</dbReference>
<comment type="cofactor">
    <cofactor evidence="7">
        <name>heme</name>
        <dbReference type="ChEBI" id="CHEBI:30413"/>
    </cofactor>
</comment>
<accession>A0A1U7I6I2</accession>
<dbReference type="InterPro" id="IPR050196">
    <property type="entry name" value="Cytochrome_P450_Monoox"/>
</dbReference>
<evidence type="ECO:0000256" key="1">
    <source>
        <dbReference type="ARBA" id="ARBA00010617"/>
    </source>
</evidence>
<dbReference type="GO" id="GO:0020037">
    <property type="term" value="F:heme binding"/>
    <property type="evidence" value="ECO:0007669"/>
    <property type="project" value="InterPro"/>
</dbReference>
<dbReference type="AlphaFoldDB" id="A0A1U7I6I2"/>
<evidence type="ECO:0000313" key="9">
    <source>
        <dbReference type="EMBL" id="OKH31955.1"/>
    </source>
</evidence>
<dbReference type="PANTHER" id="PTHR24291">
    <property type="entry name" value="CYTOCHROME P450 FAMILY 4"/>
    <property type="match status" value="1"/>
</dbReference>
<dbReference type="EMBL" id="MRCE01000044">
    <property type="protein sequence ID" value="OKH31955.1"/>
    <property type="molecule type" value="Genomic_DNA"/>
</dbReference>
<dbReference type="OrthoDB" id="446280at2"/>
<dbReference type="InterPro" id="IPR036396">
    <property type="entry name" value="Cyt_P450_sf"/>
</dbReference>
<dbReference type="SUPFAM" id="SSF48264">
    <property type="entry name" value="Cytochrome P450"/>
    <property type="match status" value="1"/>
</dbReference>
<dbReference type="InterPro" id="IPR017972">
    <property type="entry name" value="Cyt_P450_CS"/>
</dbReference>
<evidence type="ECO:0000256" key="8">
    <source>
        <dbReference type="RuleBase" id="RU000461"/>
    </source>
</evidence>
<keyword evidence="6 8" id="KW-0503">Monooxygenase</keyword>
<comment type="caution">
    <text evidence="9">The sequence shown here is derived from an EMBL/GenBank/DDBJ whole genome shotgun (WGS) entry which is preliminary data.</text>
</comment>
<dbReference type="STRING" id="454136.NIES2119_27395"/>